<dbReference type="GO" id="GO:0003755">
    <property type="term" value="F:peptidyl-prolyl cis-trans isomerase activity"/>
    <property type="evidence" value="ECO:0007669"/>
    <property type="project" value="UniProtKB-KW"/>
</dbReference>
<protein>
    <recommendedName>
        <fullName evidence="9">Periplasmic chaperone PpiD</fullName>
    </recommendedName>
    <alternativeName>
        <fullName evidence="10">Periplasmic folding chaperone</fullName>
    </alternativeName>
</protein>
<comment type="caution">
    <text evidence="14">The sequence shown here is derived from an EMBL/GenBank/DDBJ whole genome shotgun (WGS) entry which is preliminary data.</text>
</comment>
<evidence type="ECO:0000256" key="5">
    <source>
        <dbReference type="ARBA" id="ARBA00022989"/>
    </source>
</evidence>
<dbReference type="Gene3D" id="3.10.50.40">
    <property type="match status" value="1"/>
</dbReference>
<dbReference type="InterPro" id="IPR052029">
    <property type="entry name" value="PpiD_chaperone"/>
</dbReference>
<evidence type="ECO:0000256" key="10">
    <source>
        <dbReference type="ARBA" id="ARBA00042775"/>
    </source>
</evidence>
<sequence>MAVLGKIRNQGVILILVIALALFAFIIQGVLTSNGQKQDDAVGYIGDTEIDRESFARKVENASQNRGANFSQIQAVNSVWDQEVRNAVLAQQIEAAGIKVTDEKVAELVKANYKSNPQFQNEDGSFNESQFKSFVQNIQQVNGAGWNDFITGTATNAQQEQFFNLLKSGLIATNADGEMEYRMENDNRTFSYVNIPYTTIADSLVEVTSSEISDYVNKHKNQFKVEAQRNIEFVLFEDKASQEDKDSYKSDLSKLLSEQTLRNLNTKKDYTVPAITEAEDLNAYVAQNSDLPYDNRYVMVSNLPAAAKAVANVEEGSTFGPYEDGEYMKLSLVEDKKVINDSVNNRHILIAYQGAQRADPSITRNKEAAKKTADSIFNLIGQSKSKFDSKFEYFKENKEVANGQDIGWVVYSGNARNYAAGFTKFLYENEEGTVGIAESAFGYHIIRIDEVAAPKDAIKLATVAKKVIASKKTGKELFTKTVKFQKAAKDGDFVALAKENGITSTPVNNLKPLDETLPTIGKNRRIIQWAFNEDRSEGDIERFETSRGYVVVKLNKKSAAGNMSSEEASAKVAPILRKEKKAKLIMDKIIASEVSEIANNQGQAMKTAASVNRKNPTIPGVGEEPLVVGTAFGLDQGATSKPIAGDNGVFVIKVTAIETAPDLQNYTSNANTIATQAANQSTSKLVEALKKSVEIEDNRAVFY</sequence>
<keyword evidence="3" id="KW-0997">Cell inner membrane</keyword>
<feature type="transmembrane region" description="Helical" evidence="12">
    <location>
        <begin position="12"/>
        <end position="31"/>
    </location>
</feature>
<dbReference type="InterPro" id="IPR027304">
    <property type="entry name" value="Trigger_fact/SurA_dom_sf"/>
</dbReference>
<keyword evidence="2" id="KW-1003">Cell membrane</keyword>
<evidence type="ECO:0000256" key="6">
    <source>
        <dbReference type="ARBA" id="ARBA00023136"/>
    </source>
</evidence>
<dbReference type="Proteomes" id="UP000196102">
    <property type="component" value="Unassembled WGS sequence"/>
</dbReference>
<accession>A0A1Z8BCB6</accession>
<evidence type="ECO:0000256" key="8">
    <source>
        <dbReference type="ARBA" id="ARBA00038408"/>
    </source>
</evidence>
<keyword evidence="11 14" id="KW-0413">Isomerase</keyword>
<evidence type="ECO:0000256" key="1">
    <source>
        <dbReference type="ARBA" id="ARBA00004382"/>
    </source>
</evidence>
<keyword evidence="6 12" id="KW-0472">Membrane</keyword>
<reference evidence="15" key="1">
    <citation type="journal article" date="2017" name="Proc. Natl. Acad. Sci. U.S.A.">
        <title>Simulation of Deepwater Horizon oil plume reveals substrate specialization within a complex community of hydrocarbon-degraders.</title>
        <authorList>
            <person name="Hu P."/>
            <person name="Dubinsky E.A."/>
            <person name="Probst A.J."/>
            <person name="Wang J."/>
            <person name="Sieber C.M.K."/>
            <person name="Tom L.M."/>
            <person name="Gardinali P."/>
            <person name="Banfield J.F."/>
            <person name="Atlas R.M."/>
            <person name="Andersen G.L."/>
        </authorList>
    </citation>
    <scope>NUCLEOTIDE SEQUENCE [LARGE SCALE GENOMIC DNA]</scope>
</reference>
<evidence type="ECO:0000313" key="14">
    <source>
        <dbReference type="EMBL" id="OUS20234.1"/>
    </source>
</evidence>
<evidence type="ECO:0000256" key="12">
    <source>
        <dbReference type="SAM" id="Phobius"/>
    </source>
</evidence>
<dbReference type="PANTHER" id="PTHR47529:SF1">
    <property type="entry name" value="PERIPLASMIC CHAPERONE PPID"/>
    <property type="match status" value="1"/>
</dbReference>
<gene>
    <name evidence="14" type="ORF">A9Q93_01510</name>
</gene>
<dbReference type="InterPro" id="IPR046357">
    <property type="entry name" value="PPIase_dom_sf"/>
</dbReference>
<evidence type="ECO:0000256" key="4">
    <source>
        <dbReference type="ARBA" id="ARBA00022692"/>
    </source>
</evidence>
<dbReference type="Pfam" id="PF13616">
    <property type="entry name" value="Rotamase_3"/>
    <property type="match status" value="1"/>
</dbReference>
<keyword evidence="4 12" id="KW-0812">Transmembrane</keyword>
<keyword evidence="7" id="KW-0143">Chaperone</keyword>
<dbReference type="GO" id="GO:0005886">
    <property type="term" value="C:plasma membrane"/>
    <property type="evidence" value="ECO:0007669"/>
    <property type="project" value="UniProtKB-SubCell"/>
</dbReference>
<dbReference type="SUPFAM" id="SSF109998">
    <property type="entry name" value="Triger factor/SurA peptide-binding domain-like"/>
    <property type="match status" value="1"/>
</dbReference>
<evidence type="ECO:0000256" key="7">
    <source>
        <dbReference type="ARBA" id="ARBA00023186"/>
    </source>
</evidence>
<evidence type="ECO:0000256" key="2">
    <source>
        <dbReference type="ARBA" id="ARBA00022475"/>
    </source>
</evidence>
<keyword evidence="11" id="KW-0697">Rotamase</keyword>
<dbReference type="Pfam" id="PF13623">
    <property type="entry name" value="SurA_N_2"/>
    <property type="match status" value="1"/>
</dbReference>
<comment type="subcellular location">
    <subcellularLocation>
        <location evidence="1">Cell inner membrane</location>
        <topology evidence="1">Single-pass type II membrane protein</topology>
        <orientation evidence="1">Periplasmic side</orientation>
    </subcellularLocation>
</comment>
<organism evidence="14 15">
    <name type="scientific">Nonlabens dokdonensis</name>
    <dbReference type="NCBI Taxonomy" id="328515"/>
    <lineage>
        <taxon>Bacteria</taxon>
        <taxon>Pseudomonadati</taxon>
        <taxon>Bacteroidota</taxon>
        <taxon>Flavobacteriia</taxon>
        <taxon>Flavobacteriales</taxon>
        <taxon>Flavobacteriaceae</taxon>
        <taxon>Nonlabens</taxon>
    </lineage>
</organism>
<dbReference type="EMBL" id="MAAX01000025">
    <property type="protein sequence ID" value="OUS20234.1"/>
    <property type="molecule type" value="Genomic_DNA"/>
</dbReference>
<dbReference type="SUPFAM" id="SSF54534">
    <property type="entry name" value="FKBP-like"/>
    <property type="match status" value="1"/>
</dbReference>
<evidence type="ECO:0000259" key="13">
    <source>
        <dbReference type="PROSITE" id="PS50198"/>
    </source>
</evidence>
<evidence type="ECO:0000256" key="3">
    <source>
        <dbReference type="ARBA" id="ARBA00022519"/>
    </source>
</evidence>
<dbReference type="PROSITE" id="PS50198">
    <property type="entry name" value="PPIC_PPIASE_2"/>
    <property type="match status" value="1"/>
</dbReference>
<name>A0A1Z8BCB6_9FLAO</name>
<keyword evidence="5 12" id="KW-1133">Transmembrane helix</keyword>
<evidence type="ECO:0000313" key="15">
    <source>
        <dbReference type="Proteomes" id="UP000196102"/>
    </source>
</evidence>
<evidence type="ECO:0000256" key="11">
    <source>
        <dbReference type="PROSITE-ProRule" id="PRU00278"/>
    </source>
</evidence>
<evidence type="ECO:0000256" key="9">
    <source>
        <dbReference type="ARBA" id="ARBA00040743"/>
    </source>
</evidence>
<proteinExistence type="inferred from homology"/>
<dbReference type="AlphaFoldDB" id="A0A1Z8BCB6"/>
<dbReference type="PANTHER" id="PTHR47529">
    <property type="entry name" value="PEPTIDYL-PROLYL CIS-TRANS ISOMERASE D"/>
    <property type="match status" value="1"/>
</dbReference>
<dbReference type="InterPro" id="IPR000297">
    <property type="entry name" value="PPIase_PpiC"/>
</dbReference>
<dbReference type="RefSeq" id="WP_303685614.1">
    <property type="nucleotide sequence ID" value="NZ_CAJXYO010000031.1"/>
</dbReference>
<feature type="domain" description="PpiC" evidence="13">
    <location>
        <begin position="340"/>
        <end position="450"/>
    </location>
</feature>
<comment type="similarity">
    <text evidence="8">Belongs to the PpiD chaperone family.</text>
</comment>